<evidence type="ECO:0000259" key="5">
    <source>
        <dbReference type="Pfam" id="PF00890"/>
    </source>
</evidence>
<dbReference type="InterPro" id="IPR003953">
    <property type="entry name" value="FAD-dep_OxRdtase_2_FAD-bd"/>
</dbReference>
<sequence>MQNAKQWALRENAAPASIERLDRDSIEAFDAVFDVVVVGAGGGGFPAALFSRWLGNSVALVEKAATVGGTARKAAFWYWVPNNRPMREAGIEDRKEDCLRYMARLARPEHYDPTDPHLGLETWEFEAFSAIYDSASPAAELLHERGALEYRHLPGVTDYWAELPENTAPQGRVLVPANACESMSDGGKVAIHSMHAAAQRDGVDVRTGLRVQRVILNKANEVAGIEATDVEGNNVRLGARKAVIFATGGFTHNKDLRRNFLHAPLFGGCAARSNEGDFIHIASPLRTQLRNMNYAWMCPVSLDRVVAGADDFTGTFSVGGDSMLWVNKHGKRVVNEKLAYNELAQRFFEWDAQRAEYPNLVLVSVWDQRSQDHSASTEYGRLIRPDSAQQGYEISGDTLEELADAVAERLKKFEHLTGHLRLADDFLNNLRDTILRFNTFARAGVDGDFGRGDRLVEQMFNGLVHDEPASENATMFPLSDSGPYYAALVTGGTLDTKGGPLSNSHGQVLDDTGAPIPGLYGVGNCVASASARAYWAGGGTLGPILAFAHRAANAAHLEPNKTTSIETASA</sequence>
<evidence type="ECO:0000256" key="2">
    <source>
        <dbReference type="ARBA" id="ARBA00022630"/>
    </source>
</evidence>
<organism evidence="6 7">
    <name type="scientific">Caballeronia choica</name>
    <dbReference type="NCBI Taxonomy" id="326476"/>
    <lineage>
        <taxon>Bacteria</taxon>
        <taxon>Pseudomonadati</taxon>
        <taxon>Pseudomonadota</taxon>
        <taxon>Betaproteobacteria</taxon>
        <taxon>Burkholderiales</taxon>
        <taxon>Burkholderiaceae</taxon>
        <taxon>Caballeronia</taxon>
    </lineage>
</organism>
<keyword evidence="3" id="KW-0274">FAD</keyword>
<dbReference type="AlphaFoldDB" id="A0A158FQE3"/>
<comment type="caution">
    <text evidence="6">The sequence shown here is derived from an EMBL/GenBank/DDBJ whole genome shotgun (WGS) entry which is preliminary data.</text>
</comment>
<keyword evidence="7" id="KW-1185">Reference proteome</keyword>
<dbReference type="OrthoDB" id="9813348at2"/>
<name>A0A158FQE3_9BURK</name>
<dbReference type="InterPro" id="IPR027477">
    <property type="entry name" value="Succ_DH/fumarate_Rdtase_cat_sf"/>
</dbReference>
<evidence type="ECO:0000256" key="4">
    <source>
        <dbReference type="ARBA" id="ARBA00023002"/>
    </source>
</evidence>
<dbReference type="Gene3D" id="3.90.700.10">
    <property type="entry name" value="Succinate dehydrogenase/fumarate reductase flavoprotein, catalytic domain"/>
    <property type="match status" value="1"/>
</dbReference>
<dbReference type="PANTHER" id="PTHR43400">
    <property type="entry name" value="FUMARATE REDUCTASE"/>
    <property type="match status" value="1"/>
</dbReference>
<dbReference type="Gene3D" id="3.50.50.60">
    <property type="entry name" value="FAD/NAD(P)-binding domain"/>
    <property type="match status" value="1"/>
</dbReference>
<comment type="cofactor">
    <cofactor evidence="1">
        <name>FAD</name>
        <dbReference type="ChEBI" id="CHEBI:57692"/>
    </cofactor>
</comment>
<dbReference type="GO" id="GO:0016491">
    <property type="term" value="F:oxidoreductase activity"/>
    <property type="evidence" value="ECO:0007669"/>
    <property type="project" value="UniProtKB-KW"/>
</dbReference>
<evidence type="ECO:0000313" key="7">
    <source>
        <dbReference type="Proteomes" id="UP000054770"/>
    </source>
</evidence>
<evidence type="ECO:0000256" key="3">
    <source>
        <dbReference type="ARBA" id="ARBA00022827"/>
    </source>
</evidence>
<dbReference type="RefSeq" id="WP_087643118.1">
    <property type="nucleotide sequence ID" value="NZ_FCON02000006.1"/>
</dbReference>
<reference evidence="6" key="1">
    <citation type="submission" date="2016-01" db="EMBL/GenBank/DDBJ databases">
        <authorList>
            <person name="Peeters C."/>
        </authorList>
    </citation>
    <scope>NUCLEOTIDE SEQUENCE [LARGE SCALE GENOMIC DNA]</scope>
    <source>
        <strain evidence="6">LMG 22940</strain>
    </source>
</reference>
<keyword evidence="4" id="KW-0560">Oxidoreductase</keyword>
<feature type="domain" description="FAD-dependent oxidoreductase 2 FAD-binding" evidence="5">
    <location>
        <begin position="34"/>
        <end position="541"/>
    </location>
</feature>
<dbReference type="SUPFAM" id="SSF51905">
    <property type="entry name" value="FAD/NAD(P)-binding domain"/>
    <property type="match status" value="1"/>
</dbReference>
<proteinExistence type="predicted"/>
<keyword evidence="2" id="KW-0285">Flavoprotein</keyword>
<dbReference type="Proteomes" id="UP000054770">
    <property type="component" value="Unassembled WGS sequence"/>
</dbReference>
<protein>
    <submittedName>
        <fullName evidence="6">3-oxosteroid 1-dehydrogenase</fullName>
    </submittedName>
</protein>
<dbReference type="Pfam" id="PF00890">
    <property type="entry name" value="FAD_binding_2"/>
    <property type="match status" value="1"/>
</dbReference>
<evidence type="ECO:0000256" key="1">
    <source>
        <dbReference type="ARBA" id="ARBA00001974"/>
    </source>
</evidence>
<gene>
    <name evidence="6" type="ORF">AWB68_00869</name>
</gene>
<evidence type="ECO:0000313" key="6">
    <source>
        <dbReference type="EMBL" id="SAL22022.1"/>
    </source>
</evidence>
<accession>A0A158FQE3</accession>
<dbReference type="EMBL" id="FCON02000006">
    <property type="protein sequence ID" value="SAL22022.1"/>
    <property type="molecule type" value="Genomic_DNA"/>
</dbReference>
<dbReference type="InterPro" id="IPR036188">
    <property type="entry name" value="FAD/NAD-bd_sf"/>
</dbReference>
<dbReference type="InterPro" id="IPR050315">
    <property type="entry name" value="FAD-oxidoreductase_2"/>
</dbReference>
<dbReference type="PANTHER" id="PTHR43400:SF10">
    <property type="entry name" value="3-OXOSTEROID 1-DEHYDROGENASE"/>
    <property type="match status" value="1"/>
</dbReference>
<dbReference type="SUPFAM" id="SSF56425">
    <property type="entry name" value="Succinate dehydrogenase/fumarate reductase flavoprotein, catalytic domain"/>
    <property type="match status" value="1"/>
</dbReference>
<dbReference type="GO" id="GO:0008202">
    <property type="term" value="P:steroid metabolic process"/>
    <property type="evidence" value="ECO:0007669"/>
    <property type="project" value="UniProtKB-ARBA"/>
</dbReference>